<dbReference type="GO" id="GO:0004312">
    <property type="term" value="F:fatty acid synthase activity"/>
    <property type="evidence" value="ECO:0007669"/>
    <property type="project" value="TreeGrafter"/>
</dbReference>
<keyword evidence="1" id="KW-0596">Phosphopantetheine</keyword>
<protein>
    <submittedName>
        <fullName evidence="5">Fatty acid synthase</fullName>
    </submittedName>
</protein>
<comment type="caution">
    <text evidence="5">The sequence shown here is derived from an EMBL/GenBank/DDBJ whole genome shotgun (WGS) entry which is preliminary data.</text>
</comment>
<dbReference type="SUPFAM" id="SSF53901">
    <property type="entry name" value="Thiolase-like"/>
    <property type="match status" value="1"/>
</dbReference>
<dbReference type="OrthoDB" id="6430529at2759"/>
<feature type="non-terminal residue" evidence="5">
    <location>
        <position position="1"/>
    </location>
</feature>
<evidence type="ECO:0000313" key="6">
    <source>
        <dbReference type="Proteomes" id="UP000887116"/>
    </source>
</evidence>
<dbReference type="AlphaFoldDB" id="A0A8X6K913"/>
<dbReference type="PANTHER" id="PTHR43775">
    <property type="entry name" value="FATTY ACID SYNTHASE"/>
    <property type="match status" value="1"/>
</dbReference>
<evidence type="ECO:0000313" key="5">
    <source>
        <dbReference type="EMBL" id="GFQ65791.1"/>
    </source>
</evidence>
<dbReference type="GO" id="GO:0004315">
    <property type="term" value="F:3-oxoacyl-[acyl-carrier-protein] synthase activity"/>
    <property type="evidence" value="ECO:0007669"/>
    <property type="project" value="InterPro"/>
</dbReference>
<dbReference type="PROSITE" id="PS00606">
    <property type="entry name" value="KS3_1"/>
    <property type="match status" value="1"/>
</dbReference>
<dbReference type="InterPro" id="IPR014030">
    <property type="entry name" value="Ketoacyl_synth_N"/>
</dbReference>
<evidence type="ECO:0000256" key="3">
    <source>
        <dbReference type="ARBA" id="ARBA00022679"/>
    </source>
</evidence>
<keyword evidence="2" id="KW-0597">Phosphoprotein</keyword>
<feature type="domain" description="Beta-ketoacyl synthase-like N-terminal" evidence="4">
    <location>
        <begin position="1"/>
        <end position="119"/>
    </location>
</feature>
<gene>
    <name evidence="5" type="primary">FASN_8</name>
    <name evidence="5" type="ORF">TNCT_50421</name>
</gene>
<sequence>YDPSNLKRQRIGVFNATTAEDSIKMGTNDEAFFNLHGVRTMNPNRATYVMDFTGPSISIDSACTSGGVALWSAYHSLKDNTCDAAVVTGCQLNLHPVMLNGYIGDGVASTTGNSRPFDAN</sequence>
<reference evidence="5" key="1">
    <citation type="submission" date="2020-07" db="EMBL/GenBank/DDBJ databases">
        <title>Multicomponent nature underlies the extraordinary mechanical properties of spider dragline silk.</title>
        <authorList>
            <person name="Kono N."/>
            <person name="Nakamura H."/>
            <person name="Mori M."/>
            <person name="Yoshida Y."/>
            <person name="Ohtoshi R."/>
            <person name="Malay A.D."/>
            <person name="Moran D.A.P."/>
            <person name="Tomita M."/>
            <person name="Numata K."/>
            <person name="Arakawa K."/>
        </authorList>
    </citation>
    <scope>NUCLEOTIDE SEQUENCE</scope>
</reference>
<feature type="non-terminal residue" evidence="5">
    <location>
        <position position="120"/>
    </location>
</feature>
<evidence type="ECO:0000256" key="1">
    <source>
        <dbReference type="ARBA" id="ARBA00022450"/>
    </source>
</evidence>
<dbReference type="EMBL" id="BMAO01020218">
    <property type="protein sequence ID" value="GFQ65791.1"/>
    <property type="molecule type" value="Genomic_DNA"/>
</dbReference>
<dbReference type="InterPro" id="IPR018201">
    <property type="entry name" value="Ketoacyl_synth_AS"/>
</dbReference>
<name>A0A8X6K913_TRICU</name>
<keyword evidence="6" id="KW-1185">Reference proteome</keyword>
<dbReference type="GO" id="GO:0006633">
    <property type="term" value="P:fatty acid biosynthetic process"/>
    <property type="evidence" value="ECO:0007669"/>
    <property type="project" value="InterPro"/>
</dbReference>
<accession>A0A8X6K913</accession>
<dbReference type="InterPro" id="IPR016039">
    <property type="entry name" value="Thiolase-like"/>
</dbReference>
<dbReference type="GO" id="GO:0044550">
    <property type="term" value="P:secondary metabolite biosynthetic process"/>
    <property type="evidence" value="ECO:0007669"/>
    <property type="project" value="TreeGrafter"/>
</dbReference>
<dbReference type="Gene3D" id="3.40.47.10">
    <property type="match status" value="1"/>
</dbReference>
<dbReference type="PANTHER" id="PTHR43775:SF37">
    <property type="entry name" value="SI:DKEY-61P9.11"/>
    <property type="match status" value="1"/>
</dbReference>
<dbReference type="InterPro" id="IPR050091">
    <property type="entry name" value="PKS_NRPS_Biosynth_Enz"/>
</dbReference>
<organism evidence="5 6">
    <name type="scientific">Trichonephila clavata</name>
    <name type="common">Joro spider</name>
    <name type="synonym">Nephila clavata</name>
    <dbReference type="NCBI Taxonomy" id="2740835"/>
    <lineage>
        <taxon>Eukaryota</taxon>
        <taxon>Metazoa</taxon>
        <taxon>Ecdysozoa</taxon>
        <taxon>Arthropoda</taxon>
        <taxon>Chelicerata</taxon>
        <taxon>Arachnida</taxon>
        <taxon>Araneae</taxon>
        <taxon>Araneomorphae</taxon>
        <taxon>Entelegynae</taxon>
        <taxon>Araneoidea</taxon>
        <taxon>Nephilidae</taxon>
        <taxon>Trichonephila</taxon>
    </lineage>
</organism>
<keyword evidence="3" id="KW-0808">Transferase</keyword>
<proteinExistence type="predicted"/>
<evidence type="ECO:0000259" key="4">
    <source>
        <dbReference type="Pfam" id="PF00109"/>
    </source>
</evidence>
<dbReference type="Proteomes" id="UP000887116">
    <property type="component" value="Unassembled WGS sequence"/>
</dbReference>
<evidence type="ECO:0000256" key="2">
    <source>
        <dbReference type="ARBA" id="ARBA00022553"/>
    </source>
</evidence>
<dbReference type="Pfam" id="PF00109">
    <property type="entry name" value="ketoacyl-synt"/>
    <property type="match status" value="1"/>
</dbReference>